<feature type="coiled-coil region" evidence="1">
    <location>
        <begin position="584"/>
        <end position="618"/>
    </location>
</feature>
<dbReference type="EMBL" id="JANAVB010002199">
    <property type="protein sequence ID" value="KAJ6851600.1"/>
    <property type="molecule type" value="Genomic_DNA"/>
</dbReference>
<feature type="region of interest" description="Disordered" evidence="2">
    <location>
        <begin position="219"/>
        <end position="377"/>
    </location>
</feature>
<sequence length="1518" mass="172986">MDRVFKSHRYKSDRSAERVGFKFSSLQAFQVPPGCDRLQLSIISVETGKAITKPIKTAVRSGTCQWTESLSESILIPQNDASKELEECLIRIVLSSGSHRSGALGEVTLNLTEYISTRDSGLLPLPLEKCAHQTILQVRIECLNTKTRFRDERHSRETSHLVGSHTTNDDTDSKSDISDSMFNQSVASSSSNHFGVSYPEEPVHRVRIECLNTKTRFRDERHSRETSHLVGSHTTNDDTDSKSDISDSMFNQSVASSSSNHFGVSYPEEPVHRDTSLSASGSHRSSDSGESSIGRLNFSPRNVSNGGPYVGRQDSAGSHNNGTHNVGPADDSSRSNPSSFNSRTSGSSTPNRWQESAVRTSSHGLASISLRPPNSPKDFIEAAEETIEELQDEAKMWERHAQKLKIDLQKLKKECLDKSKHQAELDVELSAAYSECDSLKKEVEQLKSSLKEKMTKQSVSETSKIEDLLQVQKELEDEVKFQKESNANLSLQLRKTQEANTEFVSIIEELEETIEKQRLDISNNLQESPVSETERDMRSPMLSDIEAEWASKRSAKDEEITKLDETVAGFIAQQPSKTVSDQGHHDLIEEIEDLRAKVQELERDCAELTEENLELMYKMKVSGKNTKGGDYHDSGSEISLLRSQICQLEEELRRKEMLKEGLTETLTFQIKNLEKKCADLELELLYFKDQACDLHTKLSKCQADVEDKTIELIELQQKFESSEVADVKGITAVYERKDLSDEDQEQASKIKVDYESDLEELKAVFSLKEKEVDVLNRTKEELEDMIIDIQREKSQLEEDLASAVRESNITSKRLEDVQHELMLLTSSVDSQVSSNKILERNLMELENCKHELETHISDIEEENVQLSERISGLEAQLRYLTNEKESNRLELEDSNSLVTDLKNEVAQQQAEMELQRGELKQKLQEAHKRFSEAQEEIEYLKRSHPKLQSTIESLIEENSSLQKSNGDLRRQKLELHERSAYLEVKLSESQKMNSKYMMEIESLELKISSLQKGIASKERSLISQIESMFQEHKEQEEKINQTRIMLRQIDLEKTVEVENLKREMATISLQVSATHDERERMASDALREVSSLRSDKSRLENSLQDAHAKVKLHETELQTLRQETGKKVKGLVDLLNASKQSEEMLISDKEHMQRQTEVAKSSEEKCKKTVSELELKLKAADYEKQQIIEETSSMKVQLQRMAHLQDEIVALKSSLEVAKFESGKLEESLQMVSGECECLKTERVLLTERISNMQKGLHDGDDDRRSRIALEEKLLRLEGDLTTKEASCAHEAELKNEVNQIKRANSEYQRKIQCLEEENDKLTRKAQVLEKELILQKEDIQDNKFKKKNALEIPRTQHNEVEIQTQEVLNSGKDVSVNKIKILGDSRLQDMEAEIQELHAKIRILEAELADALVKNSMYRTQLEGYLAGKQSSESEGFKKSVPEHHTMFHQASKVASLEAELKDMKHQASKVASLEAELKDMKERYLHISLQYAEVEAERGELVMKLKAMSKAKKWFS</sequence>
<feature type="coiled-coil region" evidence="1">
    <location>
        <begin position="663"/>
        <end position="718"/>
    </location>
</feature>
<dbReference type="PANTHER" id="PTHR47270:SF3">
    <property type="entry name" value="HYPOTETICAL PROTEIN"/>
    <property type="match status" value="1"/>
</dbReference>
<feature type="domain" description="C2 NT-type" evidence="3">
    <location>
        <begin position="9"/>
        <end position="144"/>
    </location>
</feature>
<reference evidence="4" key="1">
    <citation type="journal article" date="2023" name="GigaByte">
        <title>Genome assembly of the bearded iris, Iris pallida Lam.</title>
        <authorList>
            <person name="Bruccoleri R.E."/>
            <person name="Oakeley E.J."/>
            <person name="Faust A.M.E."/>
            <person name="Altorfer M."/>
            <person name="Dessus-Babus S."/>
            <person name="Burckhardt D."/>
            <person name="Oertli M."/>
            <person name="Naumann U."/>
            <person name="Petersen F."/>
            <person name="Wong J."/>
        </authorList>
    </citation>
    <scope>NUCLEOTIDE SEQUENCE</scope>
    <source>
        <strain evidence="4">GSM-AAB239-AS_SAM_17_03QT</strain>
    </source>
</reference>
<feature type="coiled-coil region" evidence="1">
    <location>
        <begin position="1082"/>
        <end position="1123"/>
    </location>
</feature>
<evidence type="ECO:0000256" key="2">
    <source>
        <dbReference type="SAM" id="MobiDB-lite"/>
    </source>
</evidence>
<reference evidence="4" key="2">
    <citation type="submission" date="2023-04" db="EMBL/GenBank/DDBJ databases">
        <authorList>
            <person name="Bruccoleri R.E."/>
            <person name="Oakeley E.J."/>
            <person name="Faust A.-M."/>
            <person name="Dessus-Babus S."/>
            <person name="Altorfer M."/>
            <person name="Burckhardt D."/>
            <person name="Oertli M."/>
            <person name="Naumann U."/>
            <person name="Petersen F."/>
            <person name="Wong J."/>
        </authorList>
    </citation>
    <scope>NUCLEOTIDE SEQUENCE</scope>
    <source>
        <strain evidence="4">GSM-AAB239-AS_SAM_17_03QT</strain>
        <tissue evidence="4">Leaf</tissue>
    </source>
</reference>
<comment type="caution">
    <text evidence="4">The sequence shown here is derived from an EMBL/GenBank/DDBJ whole genome shotgun (WGS) entry which is preliminary data.</text>
</comment>
<accession>A0AAX6IE45</accession>
<evidence type="ECO:0000259" key="3">
    <source>
        <dbReference type="PROSITE" id="PS51840"/>
    </source>
</evidence>
<feature type="compositionally biased region" description="Polar residues" evidence="2">
    <location>
        <begin position="351"/>
        <end position="364"/>
    </location>
</feature>
<protein>
    <submittedName>
        <fullName evidence="4">Interaptin-like isoform X2</fullName>
    </submittedName>
</protein>
<feature type="region of interest" description="Disordered" evidence="2">
    <location>
        <begin position="153"/>
        <end position="179"/>
    </location>
</feature>
<name>A0AAX6IE45_IRIPA</name>
<organism evidence="4 5">
    <name type="scientific">Iris pallida</name>
    <name type="common">Sweet iris</name>
    <dbReference type="NCBI Taxonomy" id="29817"/>
    <lineage>
        <taxon>Eukaryota</taxon>
        <taxon>Viridiplantae</taxon>
        <taxon>Streptophyta</taxon>
        <taxon>Embryophyta</taxon>
        <taxon>Tracheophyta</taxon>
        <taxon>Spermatophyta</taxon>
        <taxon>Magnoliopsida</taxon>
        <taxon>Liliopsida</taxon>
        <taxon>Asparagales</taxon>
        <taxon>Iridaceae</taxon>
        <taxon>Iridoideae</taxon>
        <taxon>Irideae</taxon>
        <taxon>Iris</taxon>
    </lineage>
</organism>
<feature type="compositionally biased region" description="Basic and acidic residues" evidence="2">
    <location>
        <begin position="167"/>
        <end position="177"/>
    </location>
</feature>
<feature type="compositionally biased region" description="Polar residues" evidence="2">
    <location>
        <begin position="315"/>
        <end position="324"/>
    </location>
</feature>
<dbReference type="InterPro" id="IPR019448">
    <property type="entry name" value="NT-C2"/>
</dbReference>
<dbReference type="PANTHER" id="PTHR47270">
    <property type="entry name" value="PROTEIN MLP1-LIKE"/>
    <property type="match status" value="1"/>
</dbReference>
<evidence type="ECO:0000313" key="5">
    <source>
        <dbReference type="Proteomes" id="UP001140949"/>
    </source>
</evidence>
<feature type="compositionally biased region" description="Basic and acidic residues" evidence="2">
    <location>
        <begin position="235"/>
        <end position="245"/>
    </location>
</feature>
<keyword evidence="5" id="KW-1185">Reference proteome</keyword>
<proteinExistence type="predicted"/>
<dbReference type="Proteomes" id="UP001140949">
    <property type="component" value="Unassembled WGS sequence"/>
</dbReference>
<keyword evidence="1" id="KW-0175">Coiled coil</keyword>
<feature type="coiled-coil region" evidence="1">
    <location>
        <begin position="1388"/>
        <end position="1415"/>
    </location>
</feature>
<feature type="coiled-coil region" evidence="1">
    <location>
        <begin position="1291"/>
        <end position="1339"/>
    </location>
</feature>
<feature type="compositionally biased region" description="Low complexity" evidence="2">
    <location>
        <begin position="334"/>
        <end position="350"/>
    </location>
</feature>
<dbReference type="Pfam" id="PF10358">
    <property type="entry name" value="NT-C2"/>
    <property type="match status" value="1"/>
</dbReference>
<feature type="coiled-coil region" evidence="1">
    <location>
        <begin position="835"/>
        <end position="1052"/>
    </location>
</feature>
<feature type="coiled-coil region" evidence="1">
    <location>
        <begin position="1455"/>
        <end position="1499"/>
    </location>
</feature>
<evidence type="ECO:0000256" key="1">
    <source>
        <dbReference type="SAM" id="Coils"/>
    </source>
</evidence>
<dbReference type="PROSITE" id="PS51840">
    <property type="entry name" value="C2_NT"/>
    <property type="match status" value="1"/>
</dbReference>
<feature type="compositionally biased region" description="Polar residues" evidence="2">
    <location>
        <begin position="249"/>
        <end position="262"/>
    </location>
</feature>
<gene>
    <name evidence="4" type="ORF">M6B38_259825</name>
</gene>
<evidence type="ECO:0000313" key="4">
    <source>
        <dbReference type="EMBL" id="KAJ6851600.1"/>
    </source>
</evidence>
<feature type="coiled-coil region" evidence="1">
    <location>
        <begin position="758"/>
        <end position="806"/>
    </location>
</feature>
<feature type="compositionally biased region" description="Low complexity" evidence="2">
    <location>
        <begin position="276"/>
        <end position="294"/>
    </location>
</feature>
<feature type="coiled-coil region" evidence="1">
    <location>
        <begin position="380"/>
        <end position="527"/>
    </location>
</feature>